<proteinExistence type="predicted"/>
<dbReference type="Proteomes" id="UP001597469">
    <property type="component" value="Unassembled WGS sequence"/>
</dbReference>
<dbReference type="PANTHER" id="PTHR46796">
    <property type="entry name" value="HTH-TYPE TRANSCRIPTIONAL ACTIVATOR RHAS-RELATED"/>
    <property type="match status" value="1"/>
</dbReference>
<dbReference type="SMART" id="SM00342">
    <property type="entry name" value="HTH_ARAC"/>
    <property type="match status" value="1"/>
</dbReference>
<accession>A0ABW5M539</accession>
<keyword evidence="1" id="KW-0805">Transcription regulation</keyword>
<evidence type="ECO:0000313" key="6">
    <source>
        <dbReference type="Proteomes" id="UP001597469"/>
    </source>
</evidence>
<evidence type="ECO:0000256" key="1">
    <source>
        <dbReference type="ARBA" id="ARBA00023015"/>
    </source>
</evidence>
<dbReference type="InterPro" id="IPR018060">
    <property type="entry name" value="HTH_AraC"/>
</dbReference>
<dbReference type="Gene3D" id="1.10.10.60">
    <property type="entry name" value="Homeodomain-like"/>
    <property type="match status" value="2"/>
</dbReference>
<dbReference type="SUPFAM" id="SSF46689">
    <property type="entry name" value="Homeodomain-like"/>
    <property type="match status" value="2"/>
</dbReference>
<comment type="caution">
    <text evidence="5">The sequence shown here is derived from an EMBL/GenBank/DDBJ whole genome shotgun (WGS) entry which is preliminary data.</text>
</comment>
<evidence type="ECO:0000256" key="2">
    <source>
        <dbReference type="ARBA" id="ARBA00023125"/>
    </source>
</evidence>
<dbReference type="PROSITE" id="PS01124">
    <property type="entry name" value="HTH_ARAC_FAMILY_2"/>
    <property type="match status" value="1"/>
</dbReference>
<sequence>MKKIEKIAGSEVVSSWGAQLDTLVENKMTLNHDVAELHLYETFQQADRIELRFNAPVLTSMLNGRKVMHLSKTDPFDYRPGESLLLPTGRLMSIDFPDATIDDPTRCLALTISDEFIRQTVNELNEHTPRVEATDEWQLDTDNYLLQNDTEISSLIDKLTRLFRENNPFKTFFIQNTLKELVVRLSQTQVQTNLLNHTSQHLTTNRLAYVVNYIRNNITRALSVEELCDKACLSKSHFFRLFKSELGVSPAQFILNERIRRAKQILSNPAKSITDACYESGFNSLTHFSSAFRSVERMCPRQFKRQLFGVN</sequence>
<dbReference type="Pfam" id="PF06719">
    <property type="entry name" value="AraC_N"/>
    <property type="match status" value="1"/>
</dbReference>
<evidence type="ECO:0000256" key="3">
    <source>
        <dbReference type="ARBA" id="ARBA00023163"/>
    </source>
</evidence>
<keyword evidence="3" id="KW-0804">Transcription</keyword>
<dbReference type="RefSeq" id="WP_381524210.1">
    <property type="nucleotide sequence ID" value="NZ_JBHULN010000009.1"/>
</dbReference>
<protein>
    <submittedName>
        <fullName evidence="5">Helix-turn-helix domain-containing protein</fullName>
    </submittedName>
</protein>
<evidence type="ECO:0000313" key="5">
    <source>
        <dbReference type="EMBL" id="MFD2572105.1"/>
    </source>
</evidence>
<evidence type="ECO:0000259" key="4">
    <source>
        <dbReference type="PROSITE" id="PS01124"/>
    </source>
</evidence>
<dbReference type="PANTHER" id="PTHR46796:SF6">
    <property type="entry name" value="ARAC SUBFAMILY"/>
    <property type="match status" value="1"/>
</dbReference>
<keyword evidence="2" id="KW-0238">DNA-binding</keyword>
<organism evidence="5 6">
    <name type="scientific">Spirosoma soli</name>
    <dbReference type="NCBI Taxonomy" id="1770529"/>
    <lineage>
        <taxon>Bacteria</taxon>
        <taxon>Pseudomonadati</taxon>
        <taxon>Bacteroidota</taxon>
        <taxon>Cytophagia</taxon>
        <taxon>Cytophagales</taxon>
        <taxon>Cytophagaceae</taxon>
        <taxon>Spirosoma</taxon>
    </lineage>
</organism>
<feature type="domain" description="HTH araC/xylS-type" evidence="4">
    <location>
        <begin position="208"/>
        <end position="306"/>
    </location>
</feature>
<keyword evidence="6" id="KW-1185">Reference proteome</keyword>
<name>A0ABW5M539_9BACT</name>
<dbReference type="Pfam" id="PF12833">
    <property type="entry name" value="HTH_18"/>
    <property type="match status" value="1"/>
</dbReference>
<dbReference type="InterPro" id="IPR050204">
    <property type="entry name" value="AraC_XylS_family_regulators"/>
</dbReference>
<reference evidence="6" key="1">
    <citation type="journal article" date="2019" name="Int. J. Syst. Evol. Microbiol.">
        <title>The Global Catalogue of Microorganisms (GCM) 10K type strain sequencing project: providing services to taxonomists for standard genome sequencing and annotation.</title>
        <authorList>
            <consortium name="The Broad Institute Genomics Platform"/>
            <consortium name="The Broad Institute Genome Sequencing Center for Infectious Disease"/>
            <person name="Wu L."/>
            <person name="Ma J."/>
        </authorList>
    </citation>
    <scope>NUCLEOTIDE SEQUENCE [LARGE SCALE GENOMIC DNA]</scope>
    <source>
        <strain evidence="6">KCTC 42805</strain>
    </source>
</reference>
<dbReference type="InterPro" id="IPR009057">
    <property type="entry name" value="Homeodomain-like_sf"/>
</dbReference>
<dbReference type="InterPro" id="IPR009594">
    <property type="entry name" value="Tscrpt_reg_HTH_AraC_N"/>
</dbReference>
<gene>
    <name evidence="5" type="ORF">ACFSUS_15780</name>
</gene>
<dbReference type="EMBL" id="JBHULN010000009">
    <property type="protein sequence ID" value="MFD2572105.1"/>
    <property type="molecule type" value="Genomic_DNA"/>
</dbReference>